<comment type="subcellular location">
    <subcellularLocation>
        <location evidence="1 10">Cell inner membrane</location>
    </subcellularLocation>
</comment>
<dbReference type="Proteomes" id="UP000186336">
    <property type="component" value="Plasmid pDOK1-4-5"/>
</dbReference>
<dbReference type="NCBIfam" id="NF037980">
    <property type="entry name" value="T2SS_GspK"/>
    <property type="match status" value="1"/>
</dbReference>
<dbReference type="GO" id="GO:0005886">
    <property type="term" value="C:plasma membrane"/>
    <property type="evidence" value="ECO:0007669"/>
    <property type="project" value="UniProtKB-SubCell"/>
</dbReference>
<keyword evidence="3 10" id="KW-0813">Transport</keyword>
<keyword evidence="8 11" id="KW-1133">Transmembrane helix</keyword>
<evidence type="ECO:0000256" key="7">
    <source>
        <dbReference type="ARBA" id="ARBA00022927"/>
    </source>
</evidence>
<reference evidence="14 15" key="1">
    <citation type="submission" date="2017-01" db="EMBL/GenBank/DDBJ databases">
        <title>Complete genome of Tateyamaria omphalii DOK1-4 isolated from seawater in Dokdo.</title>
        <authorList>
            <person name="Kim J.H."/>
            <person name="Chi W.-J."/>
        </authorList>
    </citation>
    <scope>NUCLEOTIDE SEQUENCE [LARGE SCALE GENOMIC DNA]</scope>
    <source>
        <strain evidence="14 15">DOK1-4</strain>
        <plasmid evidence="14 15">pDOK1-4-5</plasmid>
    </source>
</reference>
<evidence type="ECO:0000256" key="11">
    <source>
        <dbReference type="SAM" id="Phobius"/>
    </source>
</evidence>
<evidence type="ECO:0000256" key="5">
    <source>
        <dbReference type="ARBA" id="ARBA00022519"/>
    </source>
</evidence>
<dbReference type="PIRSF" id="PIRSF002786">
    <property type="entry name" value="XcpX"/>
    <property type="match status" value="1"/>
</dbReference>
<dbReference type="Pfam" id="PF03934">
    <property type="entry name" value="T2SSK"/>
    <property type="match status" value="1"/>
</dbReference>
<evidence type="ECO:0000259" key="13">
    <source>
        <dbReference type="Pfam" id="PF21687"/>
    </source>
</evidence>
<dbReference type="InterPro" id="IPR038072">
    <property type="entry name" value="GspK_central_sf"/>
</dbReference>
<dbReference type="PANTHER" id="PTHR38831:SF1">
    <property type="entry name" value="TYPE II SECRETION SYSTEM PROTEIN K-RELATED"/>
    <property type="match status" value="1"/>
</dbReference>
<keyword evidence="6 11" id="KW-0812">Transmembrane</keyword>
<keyword evidence="4 10" id="KW-1003">Cell membrane</keyword>
<gene>
    <name evidence="14" type="ORF">BWR18_20840</name>
</gene>
<evidence type="ECO:0000256" key="6">
    <source>
        <dbReference type="ARBA" id="ARBA00022692"/>
    </source>
</evidence>
<dbReference type="Pfam" id="PF21687">
    <property type="entry name" value="T2SSK_1st"/>
    <property type="match status" value="1"/>
</dbReference>
<feature type="domain" description="T2SS protein K first SAM-like" evidence="13">
    <location>
        <begin position="103"/>
        <end position="196"/>
    </location>
</feature>
<sequence length="310" mass="33466">MSNLEKSDGFVLVNALVLLAAMSAVAVLLLSRAEHGRARIAAAQTSEILRDNLDAFDALGRVVLNRDQLSGSSDSAQDAWADTVDTVSLAHGTVSGKISDQQGLFNVNWLADPDDTLAQDGFDALTANLGISPAVVDSIVAYVSRDGPTNAAAYRALTPPMAPLGGVAFTLSQLDTMPDVSGDDLAPLKPFITMLPPSTRLNVNTAPERVLRAMLPQMSDSQVLRVLRQRADEPFVTLKDFFEFTNLDTDLEQNPQAVDAGRFDVGSSWFQAETTATFEARTARRTTLFRRSAAPTGTQVFWRVSHFGNH</sequence>
<dbReference type="AlphaFoldDB" id="A0A1P8N1W1"/>
<evidence type="ECO:0000313" key="15">
    <source>
        <dbReference type="Proteomes" id="UP000186336"/>
    </source>
</evidence>
<dbReference type="InterPro" id="IPR005628">
    <property type="entry name" value="GspK"/>
</dbReference>
<dbReference type="Gene3D" id="3.30.1300.30">
    <property type="entry name" value="GSPII I/J protein-like"/>
    <property type="match status" value="1"/>
</dbReference>
<keyword evidence="5 10" id="KW-0997">Cell inner membrane</keyword>
<evidence type="ECO:0000256" key="8">
    <source>
        <dbReference type="ARBA" id="ARBA00022989"/>
    </source>
</evidence>
<feature type="transmembrane region" description="Helical" evidence="11">
    <location>
        <begin position="12"/>
        <end position="30"/>
    </location>
</feature>
<dbReference type="GO" id="GO:0009306">
    <property type="term" value="P:protein secretion"/>
    <property type="evidence" value="ECO:0007669"/>
    <property type="project" value="InterPro"/>
</dbReference>
<dbReference type="InterPro" id="IPR049179">
    <property type="entry name" value="T2SSK_SAM-like_2nd"/>
</dbReference>
<dbReference type="InterPro" id="IPR049031">
    <property type="entry name" value="T2SSK_SAM-like_1st"/>
</dbReference>
<evidence type="ECO:0000313" key="14">
    <source>
        <dbReference type="EMBL" id="APX14297.1"/>
    </source>
</evidence>
<keyword evidence="14" id="KW-0614">Plasmid</keyword>
<feature type="domain" description="T2SS protein K second SAM-like" evidence="12">
    <location>
        <begin position="201"/>
        <end position="250"/>
    </location>
</feature>
<dbReference type="SUPFAM" id="SSF158544">
    <property type="entry name" value="GspK insert domain-like"/>
    <property type="match status" value="1"/>
</dbReference>
<evidence type="ECO:0000256" key="2">
    <source>
        <dbReference type="ARBA" id="ARBA00007246"/>
    </source>
</evidence>
<dbReference type="KEGG" id="tom:BWR18_20840"/>
<evidence type="ECO:0000256" key="4">
    <source>
        <dbReference type="ARBA" id="ARBA00022475"/>
    </source>
</evidence>
<evidence type="ECO:0000256" key="1">
    <source>
        <dbReference type="ARBA" id="ARBA00004533"/>
    </source>
</evidence>
<accession>A0A1P8N1W1</accession>
<dbReference type="PANTHER" id="PTHR38831">
    <property type="entry name" value="TYPE II SECRETION SYSTEM PROTEIN K"/>
    <property type="match status" value="1"/>
</dbReference>
<organism evidence="14 15">
    <name type="scientific">Tateyamaria omphalii</name>
    <dbReference type="NCBI Taxonomy" id="299262"/>
    <lineage>
        <taxon>Bacteria</taxon>
        <taxon>Pseudomonadati</taxon>
        <taxon>Pseudomonadota</taxon>
        <taxon>Alphaproteobacteria</taxon>
        <taxon>Rhodobacterales</taxon>
        <taxon>Roseobacteraceae</taxon>
        <taxon>Tateyamaria</taxon>
    </lineage>
</organism>
<name>A0A1P8N1W1_9RHOB</name>
<keyword evidence="9 10" id="KW-0472">Membrane</keyword>
<dbReference type="RefSeq" id="WP_076630826.1">
    <property type="nucleotide sequence ID" value="NZ_CP019317.1"/>
</dbReference>
<evidence type="ECO:0000259" key="12">
    <source>
        <dbReference type="Pfam" id="PF03934"/>
    </source>
</evidence>
<evidence type="ECO:0000256" key="10">
    <source>
        <dbReference type="PIRNR" id="PIRNR002786"/>
    </source>
</evidence>
<evidence type="ECO:0000256" key="3">
    <source>
        <dbReference type="ARBA" id="ARBA00022448"/>
    </source>
</evidence>
<keyword evidence="15" id="KW-1185">Reference proteome</keyword>
<keyword evidence="7" id="KW-0653">Protein transport</keyword>
<dbReference type="InterPro" id="IPR045584">
    <property type="entry name" value="Pilin-like"/>
</dbReference>
<dbReference type="SUPFAM" id="SSF54523">
    <property type="entry name" value="Pili subunits"/>
    <property type="match status" value="1"/>
</dbReference>
<evidence type="ECO:0000256" key="9">
    <source>
        <dbReference type="ARBA" id="ARBA00023136"/>
    </source>
</evidence>
<protein>
    <recommendedName>
        <fullName evidence="10">Type II secretion system protein K</fullName>
    </recommendedName>
</protein>
<dbReference type="Gene3D" id="1.10.40.60">
    <property type="entry name" value="EpsJ-like"/>
    <property type="match status" value="2"/>
</dbReference>
<comment type="similarity">
    <text evidence="2 10">Belongs to the GSP K family.</text>
</comment>
<geneLocation type="plasmid" evidence="14 15">
    <name>pDOK1-4-5</name>
</geneLocation>
<proteinExistence type="inferred from homology"/>
<dbReference type="OrthoDB" id="7860673at2"/>
<dbReference type="EMBL" id="CP019317">
    <property type="protein sequence ID" value="APX14297.1"/>
    <property type="molecule type" value="Genomic_DNA"/>
</dbReference>